<dbReference type="GO" id="GO:0030170">
    <property type="term" value="F:pyridoxal phosphate binding"/>
    <property type="evidence" value="ECO:0007669"/>
    <property type="project" value="InterPro"/>
</dbReference>
<reference evidence="8 9" key="1">
    <citation type="submission" date="2019-03" db="EMBL/GenBank/DDBJ databases">
        <title>Genomic Encyclopedia of Type Strains, Phase III (KMG-III): the genomes of soil and plant-associated and newly described type strains.</title>
        <authorList>
            <person name="Whitman W."/>
        </authorList>
    </citation>
    <scope>NUCLEOTIDE SEQUENCE [LARGE SCALE GENOMIC DNA]</scope>
    <source>
        <strain evidence="8 9">CECT 8976</strain>
    </source>
</reference>
<evidence type="ECO:0000256" key="5">
    <source>
        <dbReference type="ARBA" id="ARBA00023125"/>
    </source>
</evidence>
<dbReference type="RefSeq" id="WP_133678198.1">
    <property type="nucleotide sequence ID" value="NZ_SNZP01000001.1"/>
</dbReference>
<dbReference type="InterPro" id="IPR015421">
    <property type="entry name" value="PyrdxlP-dep_Trfase_major"/>
</dbReference>
<dbReference type="InterPro" id="IPR000524">
    <property type="entry name" value="Tscrpt_reg_HTH_GntR"/>
</dbReference>
<dbReference type="PRINTS" id="PR00035">
    <property type="entry name" value="HTHGNTR"/>
</dbReference>
<dbReference type="Proteomes" id="UP000295611">
    <property type="component" value="Unassembled WGS sequence"/>
</dbReference>
<proteinExistence type="inferred from homology"/>
<evidence type="ECO:0000256" key="4">
    <source>
        <dbReference type="ARBA" id="ARBA00023015"/>
    </source>
</evidence>
<dbReference type="CDD" id="cd07377">
    <property type="entry name" value="WHTH_GntR"/>
    <property type="match status" value="1"/>
</dbReference>
<comment type="similarity">
    <text evidence="1">In the C-terminal section; belongs to the class-I pyridoxal-phosphate-dependent aminotransferase family.</text>
</comment>
<accession>A0A4V3DVZ4</accession>
<evidence type="ECO:0000256" key="2">
    <source>
        <dbReference type="ARBA" id="ARBA00021531"/>
    </source>
</evidence>
<evidence type="ECO:0000256" key="3">
    <source>
        <dbReference type="ARBA" id="ARBA00022898"/>
    </source>
</evidence>
<feature type="domain" description="HTH gntR-type" evidence="7">
    <location>
        <begin position="20"/>
        <end position="88"/>
    </location>
</feature>
<dbReference type="SUPFAM" id="SSF46785">
    <property type="entry name" value="Winged helix' DNA-binding domain"/>
    <property type="match status" value="1"/>
</dbReference>
<keyword evidence="9" id="KW-1185">Reference proteome</keyword>
<dbReference type="PANTHER" id="PTHR46577">
    <property type="entry name" value="HTH-TYPE TRANSCRIPTIONAL REGULATORY PROTEIN GABR"/>
    <property type="match status" value="1"/>
</dbReference>
<keyword evidence="5" id="KW-0238">DNA-binding</keyword>
<dbReference type="PANTHER" id="PTHR46577:SF1">
    <property type="entry name" value="HTH-TYPE TRANSCRIPTIONAL REGULATORY PROTEIN GABR"/>
    <property type="match status" value="1"/>
</dbReference>
<dbReference type="Pfam" id="PF00155">
    <property type="entry name" value="Aminotran_1_2"/>
    <property type="match status" value="1"/>
</dbReference>
<organism evidence="8 9">
    <name type="scientific">Paludibacterium purpuratum</name>
    <dbReference type="NCBI Taxonomy" id="1144873"/>
    <lineage>
        <taxon>Bacteria</taxon>
        <taxon>Pseudomonadati</taxon>
        <taxon>Pseudomonadota</taxon>
        <taxon>Betaproteobacteria</taxon>
        <taxon>Neisseriales</taxon>
        <taxon>Chromobacteriaceae</taxon>
        <taxon>Paludibacterium</taxon>
    </lineage>
</organism>
<dbReference type="Gene3D" id="1.10.10.10">
    <property type="entry name" value="Winged helix-like DNA-binding domain superfamily/Winged helix DNA-binding domain"/>
    <property type="match status" value="1"/>
</dbReference>
<dbReference type="InterPro" id="IPR015424">
    <property type="entry name" value="PyrdxlP-dep_Trfase"/>
</dbReference>
<evidence type="ECO:0000313" key="8">
    <source>
        <dbReference type="EMBL" id="TDR82879.1"/>
    </source>
</evidence>
<evidence type="ECO:0000256" key="6">
    <source>
        <dbReference type="ARBA" id="ARBA00023163"/>
    </source>
</evidence>
<dbReference type="SUPFAM" id="SSF53383">
    <property type="entry name" value="PLP-dependent transferases"/>
    <property type="match status" value="1"/>
</dbReference>
<name>A0A4V3DVZ4_9NEIS</name>
<evidence type="ECO:0000313" key="9">
    <source>
        <dbReference type="Proteomes" id="UP000295611"/>
    </source>
</evidence>
<dbReference type="Pfam" id="PF00392">
    <property type="entry name" value="GntR"/>
    <property type="match status" value="1"/>
</dbReference>
<keyword evidence="6" id="KW-0804">Transcription</keyword>
<dbReference type="PROSITE" id="PS50949">
    <property type="entry name" value="HTH_GNTR"/>
    <property type="match status" value="1"/>
</dbReference>
<evidence type="ECO:0000256" key="1">
    <source>
        <dbReference type="ARBA" id="ARBA00005384"/>
    </source>
</evidence>
<protein>
    <recommendedName>
        <fullName evidence="2">Putative 8-amino-7-oxononanoate synthase</fullName>
    </recommendedName>
</protein>
<dbReference type="InterPro" id="IPR036388">
    <property type="entry name" value="WH-like_DNA-bd_sf"/>
</dbReference>
<keyword evidence="3" id="KW-0663">Pyridoxal phosphate</keyword>
<comment type="caution">
    <text evidence="8">The sequence shown here is derived from an EMBL/GenBank/DDBJ whole genome shotgun (WGS) entry which is preliminary data.</text>
</comment>
<dbReference type="EMBL" id="SNZP01000001">
    <property type="protein sequence ID" value="TDR82879.1"/>
    <property type="molecule type" value="Genomic_DNA"/>
</dbReference>
<dbReference type="GO" id="GO:0003700">
    <property type="term" value="F:DNA-binding transcription factor activity"/>
    <property type="evidence" value="ECO:0007669"/>
    <property type="project" value="InterPro"/>
</dbReference>
<gene>
    <name evidence="8" type="ORF">DFP86_101269</name>
</gene>
<dbReference type="Gene3D" id="3.40.640.10">
    <property type="entry name" value="Type I PLP-dependent aspartate aminotransferase-like (Major domain)"/>
    <property type="match status" value="1"/>
</dbReference>
<sequence>MRTVRTLDIPLLDNPAFAGLTRQDLVYRSLRQAMTDGLLRLGVQVPSTRELAARWSLSRGTVEQAYERLTIEGYLERRQGAGTFVAAALPEHFMLPDTPCRVGRAAPPQAGKPIPQPETLGMLSCSPGPARQAFIARAADPLLLDLAKWRQHLTRATREIQVEDMHLMQFGGLARLRQAVAQYVKGVRGIECDADDVVITTGIRQAISLVAGLLPAGATVAIEDPTYRQAREIFESRGLNLRPTAVDQEGLCVATLDEPPCAAIYVTPAHQSPLGYTMSATRRAALLDWARRHGTLIIEDDYDSEYNYLKSPPPALKSSDRDDHVLFCGSFNKLLYTSLRIGFMIVPKSWRPTLIQRLYATGAHPGLIEQQALASMIESGDLYAHIRQARRIYQRRRDIVIQELGRWIERPRLSGEHCGFHFVLWLPAGLNDQDIANELKAQGLPVRPLSALALLGRYPPALQLAFASVSDETLRQATARLGALLKSHIDSLHSALPLQPA</sequence>
<dbReference type="SMART" id="SM00345">
    <property type="entry name" value="HTH_GNTR"/>
    <property type="match status" value="1"/>
</dbReference>
<dbReference type="InterPro" id="IPR004839">
    <property type="entry name" value="Aminotransferase_I/II_large"/>
</dbReference>
<dbReference type="OrthoDB" id="9804020at2"/>
<dbReference type="InterPro" id="IPR051446">
    <property type="entry name" value="HTH_trans_reg/aminotransferase"/>
</dbReference>
<dbReference type="GO" id="GO:0003677">
    <property type="term" value="F:DNA binding"/>
    <property type="evidence" value="ECO:0007669"/>
    <property type="project" value="UniProtKB-KW"/>
</dbReference>
<dbReference type="InterPro" id="IPR036390">
    <property type="entry name" value="WH_DNA-bd_sf"/>
</dbReference>
<evidence type="ECO:0000259" key="7">
    <source>
        <dbReference type="PROSITE" id="PS50949"/>
    </source>
</evidence>
<dbReference type="CDD" id="cd00609">
    <property type="entry name" value="AAT_like"/>
    <property type="match status" value="1"/>
</dbReference>
<keyword evidence="4" id="KW-0805">Transcription regulation</keyword>
<dbReference type="AlphaFoldDB" id="A0A4V3DVZ4"/>